<proteinExistence type="predicted"/>
<dbReference type="GO" id="GO:0005778">
    <property type="term" value="C:peroxisomal membrane"/>
    <property type="evidence" value="ECO:0007669"/>
    <property type="project" value="InterPro"/>
</dbReference>
<protein>
    <submittedName>
        <fullName evidence="1">Peroxisomal biosis factor 26</fullName>
    </submittedName>
</protein>
<dbReference type="InterPro" id="IPR010797">
    <property type="entry name" value="Pex26"/>
</dbReference>
<dbReference type="Proteomes" id="UP000694621">
    <property type="component" value="Unplaced"/>
</dbReference>
<dbReference type="PANTHER" id="PTHR16262:SF2">
    <property type="entry name" value="PEROXISOME ASSEMBLY PROTEIN 26"/>
    <property type="match status" value="1"/>
</dbReference>
<name>A0A8B9L3H6_ASTMX</name>
<reference evidence="1" key="1">
    <citation type="submission" date="2025-08" db="UniProtKB">
        <authorList>
            <consortium name="Ensembl"/>
        </authorList>
    </citation>
    <scope>IDENTIFICATION</scope>
</reference>
<evidence type="ECO:0000313" key="2">
    <source>
        <dbReference type="Proteomes" id="UP000694621"/>
    </source>
</evidence>
<accession>A0A8B9L3H6</accession>
<gene>
    <name evidence="1" type="primary">pex26</name>
</gene>
<dbReference type="PANTHER" id="PTHR16262">
    <property type="entry name" value="PEROXISOME ASSEMBLY PROTEIN 26"/>
    <property type="match status" value="1"/>
</dbReference>
<organism evidence="1 2">
    <name type="scientific">Astyanax mexicanus</name>
    <name type="common">Blind cave fish</name>
    <name type="synonym">Astyanax fasciatus mexicanus</name>
    <dbReference type="NCBI Taxonomy" id="7994"/>
    <lineage>
        <taxon>Eukaryota</taxon>
        <taxon>Metazoa</taxon>
        <taxon>Chordata</taxon>
        <taxon>Craniata</taxon>
        <taxon>Vertebrata</taxon>
        <taxon>Euteleostomi</taxon>
        <taxon>Actinopterygii</taxon>
        <taxon>Neopterygii</taxon>
        <taxon>Teleostei</taxon>
        <taxon>Ostariophysi</taxon>
        <taxon>Characiformes</taxon>
        <taxon>Characoidei</taxon>
        <taxon>Acestrorhamphidae</taxon>
        <taxon>Acestrorhamphinae</taxon>
        <taxon>Astyanax</taxon>
    </lineage>
</organism>
<dbReference type="GO" id="GO:0016558">
    <property type="term" value="P:protein import into peroxisome matrix"/>
    <property type="evidence" value="ECO:0007669"/>
    <property type="project" value="TreeGrafter"/>
</dbReference>
<dbReference type="GO" id="GO:0045046">
    <property type="term" value="P:protein import into peroxisome membrane"/>
    <property type="evidence" value="ECO:0007669"/>
    <property type="project" value="InterPro"/>
</dbReference>
<dbReference type="Pfam" id="PF07163">
    <property type="entry name" value="Pex26"/>
    <property type="match status" value="1"/>
</dbReference>
<dbReference type="GO" id="GO:0044877">
    <property type="term" value="F:protein-containing complex binding"/>
    <property type="evidence" value="ECO:0007669"/>
    <property type="project" value="InterPro"/>
</dbReference>
<evidence type="ECO:0000313" key="1">
    <source>
        <dbReference type="Ensembl" id="ENSAMXP00005046589.1"/>
    </source>
</evidence>
<dbReference type="GO" id="GO:0051117">
    <property type="term" value="F:ATPase binding"/>
    <property type="evidence" value="ECO:0007669"/>
    <property type="project" value="TreeGrafter"/>
</dbReference>
<dbReference type="Ensembl" id="ENSAMXT00005050606.1">
    <property type="protein sequence ID" value="ENSAMXP00005046589.1"/>
    <property type="gene ID" value="ENSAMXG00005021450.1"/>
</dbReference>
<dbReference type="AlphaFoldDB" id="A0A8B9L3H6"/>
<sequence length="373" mass="41600">MRSSSSASCRLGSPAACVLTPRAGLVHAAVQHLMITKDFQAAFDTCERGLESLFSAEDQEESCSRHGELKASFCIVGIQALAELNQWRDVLQWVLQHYGETEKIPAKIMQMCILLYTKVAEQAEVLEAVQAWLHCPSNMSHSGYSSVAELYMLHILLPLGQTNMAIQLLEDEVGQAAFTEDQRQTALTIVDNHRSKRESTVYPSPESVSVEAETTGRVHTSQGSLVQRLNALVRLLYRSLSAASTNIRSRSLQRAFLLVFLLYLLLVRNDPGKRTGVYSSCVFSITCSWWCVYTQNSSADSDLFKLSIKNLITAIETNNASKAFNNRSFIYFNTFLIHSFALSLSMDPSPVQTLPADVEHHVRTILQSFLLKP</sequence>